<name>A0AAQ3KMR3_9LILI</name>
<dbReference type="PANTHER" id="PTHR48475:SF2">
    <property type="entry name" value="RIBONUCLEASE H"/>
    <property type="match status" value="1"/>
</dbReference>
<gene>
    <name evidence="1" type="ORF">Cni_G19805</name>
</gene>
<evidence type="ECO:0000313" key="2">
    <source>
        <dbReference type="Proteomes" id="UP001327560"/>
    </source>
</evidence>
<protein>
    <submittedName>
        <fullName evidence="1">Uncharacterized protein</fullName>
    </submittedName>
</protein>
<accession>A0AAQ3KMR3</accession>
<proteinExistence type="predicted"/>
<dbReference type="Proteomes" id="UP001327560">
    <property type="component" value="Chromosome 6"/>
</dbReference>
<dbReference type="AlphaFoldDB" id="A0AAQ3KMR3"/>
<reference evidence="1 2" key="1">
    <citation type="submission" date="2023-10" db="EMBL/GenBank/DDBJ databases">
        <title>Chromosome-scale genome assembly provides insights into flower coloration mechanisms of Canna indica.</title>
        <authorList>
            <person name="Li C."/>
        </authorList>
    </citation>
    <scope>NUCLEOTIDE SEQUENCE [LARGE SCALE GENOMIC DNA]</scope>
    <source>
        <tissue evidence="1">Flower</tissue>
    </source>
</reference>
<keyword evidence="2" id="KW-1185">Reference proteome</keyword>
<evidence type="ECO:0000313" key="1">
    <source>
        <dbReference type="EMBL" id="WOL11044.1"/>
    </source>
</evidence>
<organism evidence="1 2">
    <name type="scientific">Canna indica</name>
    <name type="common">Indian-shot</name>
    <dbReference type="NCBI Taxonomy" id="4628"/>
    <lineage>
        <taxon>Eukaryota</taxon>
        <taxon>Viridiplantae</taxon>
        <taxon>Streptophyta</taxon>
        <taxon>Embryophyta</taxon>
        <taxon>Tracheophyta</taxon>
        <taxon>Spermatophyta</taxon>
        <taxon>Magnoliopsida</taxon>
        <taxon>Liliopsida</taxon>
        <taxon>Zingiberales</taxon>
        <taxon>Cannaceae</taxon>
        <taxon>Canna</taxon>
    </lineage>
</organism>
<sequence length="56" mass="6362">MTNYYTLLDNRLYKRGLSRPLLKCVAQPWTTTIMAEVHDSICSNHIGGRLLAAKIL</sequence>
<dbReference type="PANTHER" id="PTHR48475">
    <property type="entry name" value="RIBONUCLEASE H"/>
    <property type="match status" value="1"/>
</dbReference>
<dbReference type="EMBL" id="CP136895">
    <property type="protein sequence ID" value="WOL11044.1"/>
    <property type="molecule type" value="Genomic_DNA"/>
</dbReference>